<name>A0AAD9N059_9ANNE</name>
<comment type="caution">
    <text evidence="2">The sequence shown here is derived from an EMBL/GenBank/DDBJ whole genome shotgun (WGS) entry which is preliminary data.</text>
</comment>
<evidence type="ECO:0000256" key="1">
    <source>
        <dbReference type="SAM" id="MobiDB-lite"/>
    </source>
</evidence>
<dbReference type="Proteomes" id="UP001208570">
    <property type="component" value="Unassembled WGS sequence"/>
</dbReference>
<evidence type="ECO:0000313" key="2">
    <source>
        <dbReference type="EMBL" id="KAK2149424.1"/>
    </source>
</evidence>
<feature type="compositionally biased region" description="Pro residues" evidence="1">
    <location>
        <begin position="49"/>
        <end position="67"/>
    </location>
</feature>
<evidence type="ECO:0000313" key="3">
    <source>
        <dbReference type="Proteomes" id="UP001208570"/>
    </source>
</evidence>
<feature type="region of interest" description="Disordered" evidence="1">
    <location>
        <begin position="8"/>
        <end position="69"/>
    </location>
</feature>
<proteinExistence type="predicted"/>
<dbReference type="EMBL" id="JAODUP010000453">
    <property type="protein sequence ID" value="KAK2149424.1"/>
    <property type="molecule type" value="Genomic_DNA"/>
</dbReference>
<sequence>MADFIVVFPGAPQAPTQAPPAAPAPTVAPAGPAPEAKQLIHPVAIPGPLSIPAPPPPPQPQPQPQPQPGQSVLVYKIQTPASTPVQAPTMVPALPASPAQPAPAPAAPTAYKLVSAQPVMTTQQPQQPAQQPIRNDQPIYWWLGQPVPANLQLTDPVKKALLEAPRNEPALVLVDPAKPTELDMERLTEYRVCRPVHDMDDYSALEASGYNEISENGEDARRPAGDNAQVHKIHIPMDRTRSLEHLENGFIGLRFMRSVGINGYTYTFPY</sequence>
<accession>A0AAD9N059</accession>
<keyword evidence="3" id="KW-1185">Reference proteome</keyword>
<feature type="compositionally biased region" description="Low complexity" evidence="1">
    <location>
        <begin position="24"/>
        <end position="36"/>
    </location>
</feature>
<organism evidence="2 3">
    <name type="scientific">Paralvinella palmiformis</name>
    <dbReference type="NCBI Taxonomy" id="53620"/>
    <lineage>
        <taxon>Eukaryota</taxon>
        <taxon>Metazoa</taxon>
        <taxon>Spiralia</taxon>
        <taxon>Lophotrochozoa</taxon>
        <taxon>Annelida</taxon>
        <taxon>Polychaeta</taxon>
        <taxon>Sedentaria</taxon>
        <taxon>Canalipalpata</taxon>
        <taxon>Terebellida</taxon>
        <taxon>Terebelliformia</taxon>
        <taxon>Alvinellidae</taxon>
        <taxon>Paralvinella</taxon>
    </lineage>
</organism>
<dbReference type="AlphaFoldDB" id="A0AAD9N059"/>
<gene>
    <name evidence="2" type="ORF">LSH36_453g02040</name>
</gene>
<protein>
    <submittedName>
        <fullName evidence="2">Uncharacterized protein</fullName>
    </submittedName>
</protein>
<reference evidence="2" key="1">
    <citation type="journal article" date="2023" name="Mol. Biol. Evol.">
        <title>Third-Generation Sequencing Reveals the Adaptive Role of the Epigenome in Three Deep-Sea Polychaetes.</title>
        <authorList>
            <person name="Perez M."/>
            <person name="Aroh O."/>
            <person name="Sun Y."/>
            <person name="Lan Y."/>
            <person name="Juniper S.K."/>
            <person name="Young C.R."/>
            <person name="Angers B."/>
            <person name="Qian P.Y."/>
        </authorList>
    </citation>
    <scope>NUCLEOTIDE SEQUENCE</scope>
    <source>
        <strain evidence="2">P08H-3</strain>
    </source>
</reference>